<keyword evidence="3" id="KW-1185">Reference proteome</keyword>
<dbReference type="InParanoid" id="W2S2B6"/>
<dbReference type="GeneID" id="19969309"/>
<dbReference type="EMBL" id="KB822718">
    <property type="protein sequence ID" value="ETN42812.1"/>
    <property type="molecule type" value="Genomic_DNA"/>
</dbReference>
<evidence type="ECO:0000256" key="1">
    <source>
        <dbReference type="SAM" id="MobiDB-lite"/>
    </source>
</evidence>
<name>W2S2B6_CYPE1</name>
<accession>W2S2B6</accession>
<proteinExistence type="predicted"/>
<evidence type="ECO:0000313" key="3">
    <source>
        <dbReference type="Proteomes" id="UP000030752"/>
    </source>
</evidence>
<dbReference type="HOGENOM" id="CLU_1094230_0_0_1"/>
<feature type="compositionally biased region" description="Low complexity" evidence="1">
    <location>
        <begin position="36"/>
        <end position="56"/>
    </location>
</feature>
<dbReference type="VEuPathDB" id="FungiDB:HMPREF1541_01970"/>
<reference evidence="2 3" key="1">
    <citation type="submission" date="2013-03" db="EMBL/GenBank/DDBJ databases">
        <title>The Genome Sequence of Phialophora europaea CBS 101466.</title>
        <authorList>
            <consortium name="The Broad Institute Genomics Platform"/>
            <person name="Cuomo C."/>
            <person name="de Hoog S."/>
            <person name="Gorbushina A."/>
            <person name="Walker B."/>
            <person name="Young S.K."/>
            <person name="Zeng Q."/>
            <person name="Gargeya S."/>
            <person name="Fitzgerald M."/>
            <person name="Haas B."/>
            <person name="Abouelleil A."/>
            <person name="Allen A.W."/>
            <person name="Alvarado L."/>
            <person name="Arachchi H.M."/>
            <person name="Berlin A.M."/>
            <person name="Chapman S.B."/>
            <person name="Gainer-Dewar J."/>
            <person name="Goldberg J."/>
            <person name="Griggs A."/>
            <person name="Gujja S."/>
            <person name="Hansen M."/>
            <person name="Howarth C."/>
            <person name="Imamovic A."/>
            <person name="Ireland A."/>
            <person name="Larimer J."/>
            <person name="McCowan C."/>
            <person name="Murphy C."/>
            <person name="Pearson M."/>
            <person name="Poon T.W."/>
            <person name="Priest M."/>
            <person name="Roberts A."/>
            <person name="Saif S."/>
            <person name="Shea T."/>
            <person name="Sisk P."/>
            <person name="Sykes S."/>
            <person name="Wortman J."/>
            <person name="Nusbaum C."/>
            <person name="Birren B."/>
        </authorList>
    </citation>
    <scope>NUCLEOTIDE SEQUENCE [LARGE SCALE GENOMIC DNA]</scope>
    <source>
        <strain evidence="2 3">CBS 101466</strain>
    </source>
</reference>
<dbReference type="Proteomes" id="UP000030752">
    <property type="component" value="Unassembled WGS sequence"/>
</dbReference>
<gene>
    <name evidence="2" type="ORF">HMPREF1541_01970</name>
</gene>
<evidence type="ECO:0000313" key="2">
    <source>
        <dbReference type="EMBL" id="ETN42812.1"/>
    </source>
</evidence>
<feature type="region of interest" description="Disordered" evidence="1">
    <location>
        <begin position="1"/>
        <end position="56"/>
    </location>
</feature>
<sequence>MGILERITHGRSSSQPPPYSEHPDSFGGPPSPIPPHVYNHQQYQQPPHHPQQQYPSQQMYQQQFLQAPQPYQRQLNLGPRVLWASSDGISGGRGRLTAEEDRHSQALYTYSSHSRNPMLRFNSQHGAPFASVTIKIAQSLDCHIHGQTIHIPSNGWIVMDFEYMSAALGGRPLCWKQSWGSWTEEMTCLAQDNQMPVARWKPASSVLGFGKKMGRIEVLPEFASNQPLVDELVVVMMVSPTARLCLKFVLTAEQ</sequence>
<dbReference type="RefSeq" id="XP_008714548.1">
    <property type="nucleotide sequence ID" value="XM_008716326.1"/>
</dbReference>
<organism evidence="2 3">
    <name type="scientific">Cyphellophora europaea (strain CBS 101466)</name>
    <name type="common">Phialophora europaea</name>
    <dbReference type="NCBI Taxonomy" id="1220924"/>
    <lineage>
        <taxon>Eukaryota</taxon>
        <taxon>Fungi</taxon>
        <taxon>Dikarya</taxon>
        <taxon>Ascomycota</taxon>
        <taxon>Pezizomycotina</taxon>
        <taxon>Eurotiomycetes</taxon>
        <taxon>Chaetothyriomycetidae</taxon>
        <taxon>Chaetothyriales</taxon>
        <taxon>Cyphellophoraceae</taxon>
        <taxon>Cyphellophora</taxon>
    </lineage>
</organism>
<protein>
    <submittedName>
        <fullName evidence="2">Uncharacterized protein</fullName>
    </submittedName>
</protein>
<dbReference type="AlphaFoldDB" id="W2S2B6"/>